<dbReference type="Gene3D" id="3.90.1010.10">
    <property type="match status" value="1"/>
</dbReference>
<dbReference type="GO" id="GO:0031071">
    <property type="term" value="F:cysteine desulfurase activity"/>
    <property type="evidence" value="ECO:0007669"/>
    <property type="project" value="UniProtKB-EC"/>
</dbReference>
<keyword evidence="4" id="KW-1185">Reference proteome</keyword>
<feature type="domain" description="Fe-S metabolism associated" evidence="2">
    <location>
        <begin position="22"/>
        <end position="140"/>
    </location>
</feature>
<comment type="similarity">
    <text evidence="1">Belongs to the SufE family.</text>
</comment>
<dbReference type="Proteomes" id="UP001595384">
    <property type="component" value="Unassembled WGS sequence"/>
</dbReference>
<proteinExistence type="inferred from homology"/>
<reference evidence="4" key="1">
    <citation type="journal article" date="2019" name="Int. J. Syst. Evol. Microbiol.">
        <title>The Global Catalogue of Microorganisms (GCM) 10K type strain sequencing project: providing services to taxonomists for standard genome sequencing and annotation.</title>
        <authorList>
            <consortium name="The Broad Institute Genomics Platform"/>
            <consortium name="The Broad Institute Genome Sequencing Center for Infectious Disease"/>
            <person name="Wu L."/>
            <person name="Ma J."/>
        </authorList>
    </citation>
    <scope>NUCLEOTIDE SEQUENCE [LARGE SCALE GENOMIC DNA]</scope>
    <source>
        <strain evidence="4">KCTC 62784</strain>
    </source>
</reference>
<dbReference type="RefSeq" id="WP_123015481.1">
    <property type="nucleotide sequence ID" value="NZ_AP024911.1"/>
</dbReference>
<evidence type="ECO:0000313" key="4">
    <source>
        <dbReference type="Proteomes" id="UP001595384"/>
    </source>
</evidence>
<evidence type="ECO:0000259" key="2">
    <source>
        <dbReference type="Pfam" id="PF02657"/>
    </source>
</evidence>
<organism evidence="3 4">
    <name type="scientific">Vibrio zhugei</name>
    <dbReference type="NCBI Taxonomy" id="2479546"/>
    <lineage>
        <taxon>Bacteria</taxon>
        <taxon>Pseudomonadati</taxon>
        <taxon>Pseudomonadota</taxon>
        <taxon>Gammaproteobacteria</taxon>
        <taxon>Vibrionales</taxon>
        <taxon>Vibrionaceae</taxon>
        <taxon>Vibrio</taxon>
    </lineage>
</organism>
<evidence type="ECO:0000313" key="3">
    <source>
        <dbReference type="EMBL" id="MFC3022311.1"/>
    </source>
</evidence>
<dbReference type="NCBIfam" id="TIGR03391">
    <property type="entry name" value="FeS_syn_CsdE"/>
    <property type="match status" value="1"/>
</dbReference>
<dbReference type="PANTHER" id="PTHR43597">
    <property type="entry name" value="SULFUR ACCEPTOR PROTEIN CSDE"/>
    <property type="match status" value="1"/>
</dbReference>
<dbReference type="EC" id="2.8.1.7" evidence="3"/>
<dbReference type="PANTHER" id="PTHR43597:SF5">
    <property type="entry name" value="SUFE-LIKE PROTEIN 2, CHLOROPLASTIC"/>
    <property type="match status" value="1"/>
</dbReference>
<sequence>MSEFPQHPFGTVITDTHIRDVMATMHGWEDRYRQVVQWGKQLPKMDERDKHATMTVAGCESQVWLLAHCDDEGIWTFHADSDARIVRGLIAIVFAALNHKKAEQIQAMDIDAYFAQLGLLNHLSASRGNGLRAIVDTIRQSVNA</sequence>
<comment type="caution">
    <text evidence="3">The sequence shown here is derived from an EMBL/GenBank/DDBJ whole genome shotgun (WGS) entry which is preliminary data.</text>
</comment>
<dbReference type="InterPro" id="IPR017763">
    <property type="entry name" value="Cysteine_desulfurase_CsdE"/>
</dbReference>
<evidence type="ECO:0000256" key="1">
    <source>
        <dbReference type="ARBA" id="ARBA00010282"/>
    </source>
</evidence>
<dbReference type="EMBL" id="JBHRSE010000003">
    <property type="protein sequence ID" value="MFC3022311.1"/>
    <property type="molecule type" value="Genomic_DNA"/>
</dbReference>
<keyword evidence="3" id="KW-0808">Transferase</keyword>
<gene>
    <name evidence="3" type="primary">csdE</name>
    <name evidence="3" type="ORF">ACFODT_00385</name>
</gene>
<accession>A0ABV7C655</accession>
<name>A0ABV7C655_9VIBR</name>
<protein>
    <submittedName>
        <fullName evidence="3">Cysteine desulfurase sulfur acceptor subunit CsdE</fullName>
        <ecNumber evidence="3">2.8.1.7</ecNumber>
    </submittedName>
</protein>
<dbReference type="SUPFAM" id="SSF82649">
    <property type="entry name" value="SufE/NifU"/>
    <property type="match status" value="1"/>
</dbReference>
<dbReference type="Pfam" id="PF02657">
    <property type="entry name" value="SufE"/>
    <property type="match status" value="1"/>
</dbReference>
<dbReference type="InterPro" id="IPR003808">
    <property type="entry name" value="Fe-S_metab-assoc_dom"/>
</dbReference>